<dbReference type="InterPro" id="IPR036426">
    <property type="entry name" value="Bulb-type_lectin_dom_sf"/>
</dbReference>
<dbReference type="Pfam" id="PF00069">
    <property type="entry name" value="Pkinase"/>
    <property type="match status" value="1"/>
</dbReference>
<feature type="domain" description="Protein kinase" evidence="5">
    <location>
        <begin position="328"/>
        <end position="634"/>
    </location>
</feature>
<dbReference type="PROSITE" id="PS50927">
    <property type="entry name" value="BULB_LECTIN"/>
    <property type="match status" value="1"/>
</dbReference>
<dbReference type="Gene3D" id="1.10.510.10">
    <property type="entry name" value="Transferase(Phosphotransferase) domain 1"/>
    <property type="match status" value="1"/>
</dbReference>
<dbReference type="GO" id="GO:0005524">
    <property type="term" value="F:ATP binding"/>
    <property type="evidence" value="ECO:0007669"/>
    <property type="project" value="InterPro"/>
</dbReference>
<dbReference type="InterPro" id="IPR000719">
    <property type="entry name" value="Prot_kinase_dom"/>
</dbReference>
<evidence type="ECO:0000256" key="4">
    <source>
        <dbReference type="SAM" id="SignalP"/>
    </source>
</evidence>
<dbReference type="PROSITE" id="PS00108">
    <property type="entry name" value="PROTEIN_KINASE_ST"/>
    <property type="match status" value="1"/>
</dbReference>
<reference evidence="7" key="2">
    <citation type="submission" date="2021-03" db="UniProtKB">
        <authorList>
            <consortium name="EnsemblPlants"/>
        </authorList>
    </citation>
    <scope>IDENTIFICATION</scope>
</reference>
<evidence type="ECO:0000259" key="5">
    <source>
        <dbReference type="PROSITE" id="PS50011"/>
    </source>
</evidence>
<dbReference type="SMART" id="SM00220">
    <property type="entry name" value="S_TKc"/>
    <property type="match status" value="1"/>
</dbReference>
<dbReference type="InterPro" id="IPR011009">
    <property type="entry name" value="Kinase-like_dom_sf"/>
</dbReference>
<dbReference type="Gramene" id="AUR62000058-RA">
    <property type="protein sequence ID" value="AUR62000058-RA:cds"/>
    <property type="gene ID" value="AUR62000058"/>
</dbReference>
<dbReference type="FunFam" id="1.10.510.10:FF:000237">
    <property type="entry name" value="G-type lectin S-receptor-like serine/threonine-protein kinase"/>
    <property type="match status" value="1"/>
</dbReference>
<dbReference type="AlphaFoldDB" id="A0A803KM02"/>
<keyword evidence="8" id="KW-1185">Reference proteome</keyword>
<dbReference type="SUPFAM" id="SSF51110">
    <property type="entry name" value="alpha-D-mannose-specific plant lectins"/>
    <property type="match status" value="1"/>
</dbReference>
<dbReference type="CDD" id="cd01098">
    <property type="entry name" value="PAN_AP_plant"/>
    <property type="match status" value="1"/>
</dbReference>
<keyword evidence="2 4" id="KW-0732">Signal</keyword>
<evidence type="ECO:0000313" key="8">
    <source>
        <dbReference type="Proteomes" id="UP000596660"/>
    </source>
</evidence>
<feature type="chain" id="PRO_5031152202" description="Non-specific serine/threonine protein kinase" evidence="4">
    <location>
        <begin position="26"/>
        <end position="652"/>
    </location>
</feature>
<reference evidence="7" key="1">
    <citation type="journal article" date="2017" name="Nature">
        <title>The genome of Chenopodium quinoa.</title>
        <authorList>
            <person name="Jarvis D.E."/>
            <person name="Ho Y.S."/>
            <person name="Lightfoot D.J."/>
            <person name="Schmoeckel S.M."/>
            <person name="Li B."/>
            <person name="Borm T.J.A."/>
            <person name="Ohyanagi H."/>
            <person name="Mineta K."/>
            <person name="Michell C.T."/>
            <person name="Saber N."/>
            <person name="Kharbatia N.M."/>
            <person name="Rupper R.R."/>
            <person name="Sharp A.R."/>
            <person name="Dally N."/>
            <person name="Boughton B.A."/>
            <person name="Woo Y.H."/>
            <person name="Gao G."/>
            <person name="Schijlen E.G.W.M."/>
            <person name="Guo X."/>
            <person name="Momin A.A."/>
            <person name="Negrao S."/>
            <person name="Al-Babili S."/>
            <person name="Gehring C."/>
            <person name="Roessner U."/>
            <person name="Jung C."/>
            <person name="Murphy K."/>
            <person name="Arold S.T."/>
            <person name="Gojobori T."/>
            <person name="van der Linden C.G."/>
            <person name="van Loo E.N."/>
            <person name="Jellen E.N."/>
            <person name="Maughan P.J."/>
            <person name="Tester M."/>
        </authorList>
    </citation>
    <scope>NUCLEOTIDE SEQUENCE [LARGE SCALE GENOMIC DNA]</scope>
    <source>
        <strain evidence="7">cv. PI 614886</strain>
    </source>
</reference>
<dbReference type="PROSITE" id="PS50011">
    <property type="entry name" value="PROTEIN_KINASE_DOM"/>
    <property type="match status" value="1"/>
</dbReference>
<evidence type="ECO:0000313" key="7">
    <source>
        <dbReference type="EnsemblPlants" id="AUR62000058-RA:cds"/>
    </source>
</evidence>
<protein>
    <recommendedName>
        <fullName evidence="9">Non-specific serine/threonine protein kinase</fullName>
    </recommendedName>
</protein>
<dbReference type="Gene3D" id="2.90.10.10">
    <property type="entry name" value="Bulb-type lectin domain"/>
    <property type="match status" value="1"/>
</dbReference>
<dbReference type="PANTHER" id="PTHR47976:SF15">
    <property type="entry name" value="G-TYPE LECTIN S-RECEPTOR-LIKE SERINE_THREONINE-PROTEIN KINASE RLK1"/>
    <property type="match status" value="1"/>
</dbReference>
<dbReference type="InterPro" id="IPR008271">
    <property type="entry name" value="Ser/Thr_kinase_AS"/>
</dbReference>
<name>A0A803KM02_CHEQI</name>
<dbReference type="SMART" id="SM00108">
    <property type="entry name" value="B_lectin"/>
    <property type="match status" value="1"/>
</dbReference>
<evidence type="ECO:0000256" key="1">
    <source>
        <dbReference type="ARBA" id="ARBA00022536"/>
    </source>
</evidence>
<evidence type="ECO:0000256" key="2">
    <source>
        <dbReference type="ARBA" id="ARBA00022729"/>
    </source>
</evidence>
<keyword evidence="1" id="KW-0245">EGF-like domain</keyword>
<proteinExistence type="predicted"/>
<evidence type="ECO:0008006" key="9">
    <source>
        <dbReference type="Google" id="ProtNLM"/>
    </source>
</evidence>
<dbReference type="OMA" id="YYESRTE"/>
<dbReference type="EnsemblPlants" id="AUR62000058-RA">
    <property type="protein sequence ID" value="AUR62000058-RA:cds"/>
    <property type="gene ID" value="AUR62000058"/>
</dbReference>
<dbReference type="InterPro" id="IPR001480">
    <property type="entry name" value="Bulb-type_lectin_dom"/>
</dbReference>
<organism evidence="7 8">
    <name type="scientific">Chenopodium quinoa</name>
    <name type="common">Quinoa</name>
    <dbReference type="NCBI Taxonomy" id="63459"/>
    <lineage>
        <taxon>Eukaryota</taxon>
        <taxon>Viridiplantae</taxon>
        <taxon>Streptophyta</taxon>
        <taxon>Embryophyta</taxon>
        <taxon>Tracheophyta</taxon>
        <taxon>Spermatophyta</taxon>
        <taxon>Magnoliopsida</taxon>
        <taxon>eudicotyledons</taxon>
        <taxon>Gunneridae</taxon>
        <taxon>Pentapetalae</taxon>
        <taxon>Caryophyllales</taxon>
        <taxon>Chenopodiaceae</taxon>
        <taxon>Chenopodioideae</taxon>
        <taxon>Atripliceae</taxon>
        <taxon>Chenopodium</taxon>
    </lineage>
</organism>
<feature type="domain" description="Bulb-type lectin" evidence="6">
    <location>
        <begin position="22"/>
        <end position="154"/>
    </location>
</feature>
<sequence length="652" mass="72867">MAYWPPSCILIAFTLILLQSSSITAQNGGKLTVGQSLTAATSNGSLLLSPSGDFAFGFHQLPNNNNLFLLAIWYAKIPDTIVWYANETNPVNLGSSVTITANEGLFLSDPQGTPLWNTADKLSGGRTVNYGFMNDTGNFMLKSSDTDDAAWESFDHPTDTLLPTQNFEKGVLNTRDLETGFAYHPSYQSYTGNQTNPENAGDSVIYSESGDLYIEIKNGSRFDLTPASILVSDKTNYQRVTLDFDGVLRWYNHPKIFAANKVVNWSSVKSLPDNICASTAITPGSGTCGYNSICSIGEDNRLRCDCPPYYSLMDPNDTYSSCKPNFPQYDCDEYGQGATKNGYQLKQLQNIDWPSSDYANLQTITEDDCKSSCQNDCFCAVAIFSKDGQTCWKKRLPLSNGRNYGGVNRIVWLKTHHKNLVRFIGFCKEEDPRLLVYEYMSNGTVADYLFGDLRPSWTARIQIAQGIARGLLYLHEECSTQIIHCDIKPQNILLDDYYNARISDFGLAKLLILNQTHTNTAIRGTKEYVAPEWFRNKPVTIKVDVYSFGVLLLEIICCRRSVCMDISEEGAILTDWAFDCFQSNTLAYLVDGDTEALNDTLHLERYVMVALWCIQEDPSLRRTMKRVIQMLEGMAEVASPPCPTSFTVTTQP</sequence>
<accession>A0A803KM02</accession>
<keyword evidence="3" id="KW-0325">Glycoprotein</keyword>
<evidence type="ECO:0000259" key="6">
    <source>
        <dbReference type="PROSITE" id="PS50927"/>
    </source>
</evidence>
<dbReference type="PANTHER" id="PTHR47976">
    <property type="entry name" value="G-TYPE LECTIN S-RECEPTOR-LIKE SERINE/THREONINE-PROTEIN KINASE SD2-5"/>
    <property type="match status" value="1"/>
</dbReference>
<feature type="signal peptide" evidence="4">
    <location>
        <begin position="1"/>
        <end position="25"/>
    </location>
</feature>
<dbReference type="Pfam" id="PF01453">
    <property type="entry name" value="B_lectin"/>
    <property type="match status" value="1"/>
</dbReference>
<dbReference type="GO" id="GO:0004672">
    <property type="term" value="F:protein kinase activity"/>
    <property type="evidence" value="ECO:0007669"/>
    <property type="project" value="InterPro"/>
</dbReference>
<dbReference type="InterPro" id="IPR051343">
    <property type="entry name" value="G-type_lectin_kinases/EP1-like"/>
</dbReference>
<dbReference type="Proteomes" id="UP000596660">
    <property type="component" value="Unplaced"/>
</dbReference>
<dbReference type="Gene3D" id="3.30.200.20">
    <property type="entry name" value="Phosphorylase Kinase, domain 1"/>
    <property type="match status" value="1"/>
</dbReference>
<evidence type="ECO:0000256" key="3">
    <source>
        <dbReference type="ARBA" id="ARBA00023180"/>
    </source>
</evidence>
<dbReference type="SUPFAM" id="SSF56112">
    <property type="entry name" value="Protein kinase-like (PK-like)"/>
    <property type="match status" value="1"/>
</dbReference>